<proteinExistence type="inferred from homology"/>
<dbReference type="Gramene" id="Kaladp0740s0007.1.v1.1">
    <property type="protein sequence ID" value="Kaladp0740s0007.1.v1.1"/>
    <property type="gene ID" value="Kaladp0740s0007.v1.1"/>
</dbReference>
<feature type="compositionally biased region" description="Low complexity" evidence="6">
    <location>
        <begin position="300"/>
        <end position="330"/>
    </location>
</feature>
<dbReference type="Pfam" id="PF02984">
    <property type="entry name" value="Cyclin_C"/>
    <property type="match status" value="1"/>
</dbReference>
<dbReference type="InterPro" id="IPR004367">
    <property type="entry name" value="Cyclin_C-dom"/>
</dbReference>
<dbReference type="InterPro" id="IPR006671">
    <property type="entry name" value="Cyclin_N"/>
</dbReference>
<evidence type="ECO:0000259" key="7">
    <source>
        <dbReference type="SMART" id="SM00385"/>
    </source>
</evidence>
<sequence length="344" mass="38561">MIASSNSSFSDQEALRCHETFFSDQDMDDGLQEETCSAQTPPNPSSPEPLRTHGKDGLRDDLGELQNLLSRERRDQETRRRIFVRRTEAVRWIVRASCHHGFSTLTSVLAIDYFDRFVARTLFPQDVAWAVQLAAVACLSLAAKVEETRVPLLVDLQEVAETAELVFEAGTVRRMELVILSLLEWRMNPVTPLSFLHHFLNTCQQQLKNHTHLLHFEFVEDLILSVVSDSRFMCYLPSTLAMAAVLHVLDGAQLSNGIECRKRVMSVLNFSDEVSFEIIRECYELVQEVSFHHRQNGNDGTATAGTSTPTTARTRQGSATPTTPAGSAPAESRPEPSTLSRPFN</sequence>
<reference evidence="9" key="1">
    <citation type="submission" date="2021-01" db="UniProtKB">
        <authorList>
            <consortium name="EnsemblPlants"/>
        </authorList>
    </citation>
    <scope>IDENTIFICATION</scope>
</reference>
<feature type="domain" description="Cyclin C-terminal" evidence="8">
    <location>
        <begin position="190"/>
        <end position="310"/>
    </location>
</feature>
<feature type="compositionally biased region" description="Polar residues" evidence="6">
    <location>
        <begin position="335"/>
        <end position="344"/>
    </location>
</feature>
<dbReference type="AlphaFoldDB" id="A0A7N0VG74"/>
<evidence type="ECO:0000256" key="1">
    <source>
        <dbReference type="ARBA" id="ARBA00009065"/>
    </source>
</evidence>
<feature type="region of interest" description="Disordered" evidence="6">
    <location>
        <begin position="294"/>
        <end position="344"/>
    </location>
</feature>
<evidence type="ECO:0000256" key="3">
    <source>
        <dbReference type="ARBA" id="ARBA00023127"/>
    </source>
</evidence>
<dbReference type="InterPro" id="IPR036915">
    <property type="entry name" value="Cyclin-like_sf"/>
</dbReference>
<dbReference type="SUPFAM" id="SSF47954">
    <property type="entry name" value="Cyclin-like"/>
    <property type="match status" value="2"/>
</dbReference>
<dbReference type="InterPro" id="IPR013763">
    <property type="entry name" value="Cyclin-like_dom"/>
</dbReference>
<accession>A0A7N0VG74</accession>
<dbReference type="PANTHER" id="PTHR10177">
    <property type="entry name" value="CYCLINS"/>
    <property type="match status" value="1"/>
</dbReference>
<dbReference type="SMART" id="SM01332">
    <property type="entry name" value="Cyclin_C"/>
    <property type="match status" value="1"/>
</dbReference>
<feature type="region of interest" description="Disordered" evidence="6">
    <location>
        <begin position="28"/>
        <end position="57"/>
    </location>
</feature>
<keyword evidence="2" id="KW-0132">Cell division</keyword>
<dbReference type="FunFam" id="1.10.472.10:FF:000060">
    <property type="entry name" value="D6-type cyclin"/>
    <property type="match status" value="1"/>
</dbReference>
<dbReference type="GO" id="GO:0051301">
    <property type="term" value="P:cell division"/>
    <property type="evidence" value="ECO:0007669"/>
    <property type="project" value="UniProtKB-KW"/>
</dbReference>
<organism evidence="9 10">
    <name type="scientific">Kalanchoe fedtschenkoi</name>
    <name type="common">Lavender scallops</name>
    <name type="synonym">South American air plant</name>
    <dbReference type="NCBI Taxonomy" id="63787"/>
    <lineage>
        <taxon>Eukaryota</taxon>
        <taxon>Viridiplantae</taxon>
        <taxon>Streptophyta</taxon>
        <taxon>Embryophyta</taxon>
        <taxon>Tracheophyta</taxon>
        <taxon>Spermatophyta</taxon>
        <taxon>Magnoliopsida</taxon>
        <taxon>eudicotyledons</taxon>
        <taxon>Gunneridae</taxon>
        <taxon>Pentapetalae</taxon>
        <taxon>Saxifragales</taxon>
        <taxon>Crassulaceae</taxon>
        <taxon>Kalanchoe</taxon>
    </lineage>
</organism>
<dbReference type="CDD" id="cd20544">
    <property type="entry name" value="CYCLIN_AtCycD-like_rpt2"/>
    <property type="match status" value="1"/>
</dbReference>
<dbReference type="Pfam" id="PF00134">
    <property type="entry name" value="Cyclin_N"/>
    <property type="match status" value="1"/>
</dbReference>
<keyword evidence="3 5" id="KW-0195">Cyclin</keyword>
<evidence type="ECO:0000313" key="10">
    <source>
        <dbReference type="Proteomes" id="UP000594263"/>
    </source>
</evidence>
<evidence type="ECO:0000256" key="6">
    <source>
        <dbReference type="SAM" id="MobiDB-lite"/>
    </source>
</evidence>
<comment type="similarity">
    <text evidence="1">Belongs to the cyclin family. Cyclin D subfamily.</text>
</comment>
<dbReference type="Gene3D" id="1.10.472.10">
    <property type="entry name" value="Cyclin-like"/>
    <property type="match status" value="2"/>
</dbReference>
<keyword evidence="10" id="KW-1185">Reference proteome</keyword>
<evidence type="ECO:0000256" key="5">
    <source>
        <dbReference type="RuleBase" id="RU000383"/>
    </source>
</evidence>
<dbReference type="Proteomes" id="UP000594263">
    <property type="component" value="Unplaced"/>
</dbReference>
<name>A0A7N0VG74_KALFE</name>
<dbReference type="CDD" id="cd20543">
    <property type="entry name" value="CYCLIN_AtCycD-like_rpt1"/>
    <property type="match status" value="1"/>
</dbReference>
<dbReference type="EnsemblPlants" id="Kaladp0740s0007.1.v1.1">
    <property type="protein sequence ID" value="Kaladp0740s0007.1.v1.1"/>
    <property type="gene ID" value="Kaladp0740s0007.v1.1"/>
</dbReference>
<evidence type="ECO:0000259" key="8">
    <source>
        <dbReference type="SMART" id="SM01332"/>
    </source>
</evidence>
<keyword evidence="4" id="KW-0131">Cell cycle</keyword>
<dbReference type="InterPro" id="IPR039361">
    <property type="entry name" value="Cyclin"/>
</dbReference>
<evidence type="ECO:0000313" key="9">
    <source>
        <dbReference type="EnsemblPlants" id="Kaladp0740s0007.1.v1.1"/>
    </source>
</evidence>
<evidence type="ECO:0000256" key="4">
    <source>
        <dbReference type="ARBA" id="ARBA00023306"/>
    </source>
</evidence>
<evidence type="ECO:0000256" key="2">
    <source>
        <dbReference type="ARBA" id="ARBA00022618"/>
    </source>
</evidence>
<feature type="domain" description="Cyclin-like" evidence="7">
    <location>
        <begin position="91"/>
        <end position="181"/>
    </location>
</feature>
<protein>
    <submittedName>
        <fullName evidence="9">Uncharacterized protein</fullName>
    </submittedName>
</protein>
<dbReference type="SMART" id="SM00385">
    <property type="entry name" value="CYCLIN"/>
    <property type="match status" value="1"/>
</dbReference>